<evidence type="ECO:0000256" key="8">
    <source>
        <dbReference type="ARBA" id="ARBA00041137"/>
    </source>
</evidence>
<evidence type="ECO:0000256" key="4">
    <source>
        <dbReference type="ARBA" id="ARBA00023002"/>
    </source>
</evidence>
<evidence type="ECO:0000313" key="10">
    <source>
        <dbReference type="EMBL" id="TFK43291.1"/>
    </source>
</evidence>
<evidence type="ECO:0000259" key="9">
    <source>
        <dbReference type="Pfam" id="PF01266"/>
    </source>
</evidence>
<feature type="domain" description="FAD dependent oxidoreductase" evidence="9">
    <location>
        <begin position="27"/>
        <end position="450"/>
    </location>
</feature>
<protein>
    <recommendedName>
        <fullName evidence="8">L-2-hydroxyglutarate dehydrogenase, mitochondrial</fullName>
        <ecNumber evidence="7">1.1.99.2</ecNumber>
    </recommendedName>
</protein>
<dbReference type="InterPro" id="IPR036188">
    <property type="entry name" value="FAD/NAD-bd_sf"/>
</dbReference>
<keyword evidence="11" id="KW-1185">Reference proteome</keyword>
<dbReference type="Gene3D" id="3.30.9.10">
    <property type="entry name" value="D-Amino Acid Oxidase, subunit A, domain 2"/>
    <property type="match status" value="1"/>
</dbReference>
<dbReference type="EC" id="1.1.99.2" evidence="7"/>
<gene>
    <name evidence="10" type="ORF">BDQ12DRAFT_642751</name>
</gene>
<evidence type="ECO:0000256" key="7">
    <source>
        <dbReference type="ARBA" id="ARBA00038878"/>
    </source>
</evidence>
<dbReference type="STRING" id="68775.A0A5C3MQ09"/>
<keyword evidence="2" id="KW-0285">Flavoprotein</keyword>
<sequence length="456" mass="49776">MQAVRGLKRALNDTGKFKYKAPESVVDYLVVGGGVVGLAIAQRLSKRFPSKSTYLVERHNRAGEETSSRNSEVIHSGLYYPPESLKTKLCLRGRDMMYERCKAYNIPYRQTGKLVVGKAHQKSYIENLHAKSLTLKWPAHSPAHTDGNLVLPTELMSGGQARSLEPELSKDIDTALWCPMTGIVDSHEFMESLEKDIIESEGGELVYSTRVVRIDPYVRSNRPAGVPDIDAAEDGWVVQTVTGESDEGDAMLARTLINASGLSSTLVLNSILPEGARIPMYYARGSYASYSGPGVSNITHLIYPCPETGSNAHAFQSLGTHLTLDLQGKVRFGPDIEWINPPADGQRSAEEESDFWAKMLIPDDSRLAEMYEAVTGYLPGVVLDGMQPDYVGIRPKLVPPGGGFQDFVIRTDYPTKGANAGDKQGPMISLLGIESPGLTSSLAIAELVVEDVLRES</sequence>
<dbReference type="PANTHER" id="PTHR43104">
    <property type="entry name" value="L-2-HYDROXYGLUTARATE DEHYDROGENASE, MITOCHONDRIAL"/>
    <property type="match status" value="1"/>
</dbReference>
<evidence type="ECO:0000256" key="3">
    <source>
        <dbReference type="ARBA" id="ARBA00022827"/>
    </source>
</evidence>
<evidence type="ECO:0000256" key="1">
    <source>
        <dbReference type="ARBA" id="ARBA00001974"/>
    </source>
</evidence>
<reference evidence="10 11" key="1">
    <citation type="journal article" date="2019" name="Nat. Ecol. Evol.">
        <title>Megaphylogeny resolves global patterns of mushroom evolution.</title>
        <authorList>
            <person name="Varga T."/>
            <person name="Krizsan K."/>
            <person name="Foldi C."/>
            <person name="Dima B."/>
            <person name="Sanchez-Garcia M."/>
            <person name="Sanchez-Ramirez S."/>
            <person name="Szollosi G.J."/>
            <person name="Szarkandi J.G."/>
            <person name="Papp V."/>
            <person name="Albert L."/>
            <person name="Andreopoulos W."/>
            <person name="Angelini C."/>
            <person name="Antonin V."/>
            <person name="Barry K.W."/>
            <person name="Bougher N.L."/>
            <person name="Buchanan P."/>
            <person name="Buyck B."/>
            <person name="Bense V."/>
            <person name="Catcheside P."/>
            <person name="Chovatia M."/>
            <person name="Cooper J."/>
            <person name="Damon W."/>
            <person name="Desjardin D."/>
            <person name="Finy P."/>
            <person name="Geml J."/>
            <person name="Haridas S."/>
            <person name="Hughes K."/>
            <person name="Justo A."/>
            <person name="Karasinski D."/>
            <person name="Kautmanova I."/>
            <person name="Kiss B."/>
            <person name="Kocsube S."/>
            <person name="Kotiranta H."/>
            <person name="LaButti K.M."/>
            <person name="Lechner B.E."/>
            <person name="Liimatainen K."/>
            <person name="Lipzen A."/>
            <person name="Lukacs Z."/>
            <person name="Mihaltcheva S."/>
            <person name="Morgado L.N."/>
            <person name="Niskanen T."/>
            <person name="Noordeloos M.E."/>
            <person name="Ohm R.A."/>
            <person name="Ortiz-Santana B."/>
            <person name="Ovrebo C."/>
            <person name="Racz N."/>
            <person name="Riley R."/>
            <person name="Savchenko A."/>
            <person name="Shiryaev A."/>
            <person name="Soop K."/>
            <person name="Spirin V."/>
            <person name="Szebenyi C."/>
            <person name="Tomsovsky M."/>
            <person name="Tulloss R.E."/>
            <person name="Uehling J."/>
            <person name="Grigoriev I.V."/>
            <person name="Vagvolgyi C."/>
            <person name="Papp T."/>
            <person name="Martin F.M."/>
            <person name="Miettinen O."/>
            <person name="Hibbett D.S."/>
            <person name="Nagy L.G."/>
        </authorList>
    </citation>
    <scope>NUCLEOTIDE SEQUENCE [LARGE SCALE GENOMIC DNA]</scope>
    <source>
        <strain evidence="10 11">CBS 166.37</strain>
    </source>
</reference>
<keyword evidence="4" id="KW-0560">Oxidoreductase</keyword>
<name>A0A5C3MQ09_9AGAR</name>
<evidence type="ECO:0000256" key="5">
    <source>
        <dbReference type="ARBA" id="ARBA00036066"/>
    </source>
</evidence>
<evidence type="ECO:0000256" key="6">
    <source>
        <dbReference type="ARBA" id="ARBA00037941"/>
    </source>
</evidence>
<dbReference type="EMBL" id="ML213591">
    <property type="protein sequence ID" value="TFK43291.1"/>
    <property type="molecule type" value="Genomic_DNA"/>
</dbReference>
<evidence type="ECO:0000313" key="11">
    <source>
        <dbReference type="Proteomes" id="UP000308652"/>
    </source>
</evidence>
<comment type="cofactor">
    <cofactor evidence="1">
        <name>FAD</name>
        <dbReference type="ChEBI" id="CHEBI:57692"/>
    </cofactor>
</comment>
<keyword evidence="3" id="KW-0274">FAD</keyword>
<accession>A0A5C3MQ09</accession>
<dbReference type="Proteomes" id="UP000308652">
    <property type="component" value="Unassembled WGS sequence"/>
</dbReference>
<dbReference type="OrthoDB" id="498204at2759"/>
<dbReference type="PANTHER" id="PTHR43104:SF4">
    <property type="entry name" value="L-2-HYDROXYGLUTARATE DEHYDROGENASE, MITOCHONDRIAL"/>
    <property type="match status" value="1"/>
</dbReference>
<dbReference type="AlphaFoldDB" id="A0A5C3MQ09"/>
<comment type="catalytic activity">
    <reaction evidence="5">
        <text>(S)-2-hydroxyglutarate + A = 2-oxoglutarate + AH2</text>
        <dbReference type="Rhea" id="RHEA:21252"/>
        <dbReference type="ChEBI" id="CHEBI:13193"/>
        <dbReference type="ChEBI" id="CHEBI:16782"/>
        <dbReference type="ChEBI" id="CHEBI:16810"/>
        <dbReference type="ChEBI" id="CHEBI:17499"/>
        <dbReference type="EC" id="1.1.99.2"/>
    </reaction>
</comment>
<dbReference type="Gene3D" id="3.50.50.60">
    <property type="entry name" value="FAD/NAD(P)-binding domain"/>
    <property type="match status" value="1"/>
</dbReference>
<proteinExistence type="inferred from homology"/>
<dbReference type="InterPro" id="IPR006076">
    <property type="entry name" value="FAD-dep_OxRdtase"/>
</dbReference>
<organism evidence="10 11">
    <name type="scientific">Crucibulum laeve</name>
    <dbReference type="NCBI Taxonomy" id="68775"/>
    <lineage>
        <taxon>Eukaryota</taxon>
        <taxon>Fungi</taxon>
        <taxon>Dikarya</taxon>
        <taxon>Basidiomycota</taxon>
        <taxon>Agaricomycotina</taxon>
        <taxon>Agaricomycetes</taxon>
        <taxon>Agaricomycetidae</taxon>
        <taxon>Agaricales</taxon>
        <taxon>Agaricineae</taxon>
        <taxon>Nidulariaceae</taxon>
        <taxon>Crucibulum</taxon>
    </lineage>
</organism>
<dbReference type="GO" id="GO:0047545">
    <property type="term" value="F:(S)-2-hydroxyglutarate dehydrogenase activity"/>
    <property type="evidence" value="ECO:0007669"/>
    <property type="project" value="UniProtKB-EC"/>
</dbReference>
<evidence type="ECO:0000256" key="2">
    <source>
        <dbReference type="ARBA" id="ARBA00022630"/>
    </source>
</evidence>
<dbReference type="Pfam" id="PF01266">
    <property type="entry name" value="DAO"/>
    <property type="match status" value="1"/>
</dbReference>
<dbReference type="SUPFAM" id="SSF51905">
    <property type="entry name" value="FAD/NAD(P)-binding domain"/>
    <property type="match status" value="1"/>
</dbReference>
<comment type="similarity">
    <text evidence="6">Belongs to the L2HGDH family.</text>
</comment>